<dbReference type="STRING" id="1797259.A2989_01955"/>
<protein>
    <recommendedName>
        <fullName evidence="1">HicB-like antitoxin of toxin-antitoxin system domain-containing protein</fullName>
    </recommendedName>
</protein>
<dbReference type="EMBL" id="MEXN01000002">
    <property type="protein sequence ID" value="OGD04221.1"/>
    <property type="molecule type" value="Genomic_DNA"/>
</dbReference>
<evidence type="ECO:0000259" key="1">
    <source>
        <dbReference type="Pfam" id="PF15919"/>
    </source>
</evidence>
<organism evidence="2 3">
    <name type="scientific">Candidatus Amesbacteria bacterium RIFCSPLOWO2_01_FULL_48_25</name>
    <dbReference type="NCBI Taxonomy" id="1797259"/>
    <lineage>
        <taxon>Bacteria</taxon>
        <taxon>Candidatus Amesiibacteriota</taxon>
    </lineage>
</organism>
<evidence type="ECO:0000313" key="2">
    <source>
        <dbReference type="EMBL" id="OGD04221.1"/>
    </source>
</evidence>
<evidence type="ECO:0000313" key="3">
    <source>
        <dbReference type="Proteomes" id="UP000177080"/>
    </source>
</evidence>
<proteinExistence type="predicted"/>
<comment type="caution">
    <text evidence="2">The sequence shown here is derived from an EMBL/GenBank/DDBJ whole genome shotgun (WGS) entry which is preliminary data.</text>
</comment>
<dbReference type="Gene3D" id="3.30.160.250">
    <property type="match status" value="1"/>
</dbReference>
<gene>
    <name evidence="2" type="ORF">A2989_01955</name>
</gene>
<dbReference type="PANTHER" id="PTHR34504:SF2">
    <property type="entry name" value="UPF0150 PROTEIN SSL0259"/>
    <property type="match status" value="1"/>
</dbReference>
<name>A0A1F4ZD55_9BACT</name>
<dbReference type="Proteomes" id="UP000177080">
    <property type="component" value="Unassembled WGS sequence"/>
</dbReference>
<dbReference type="AlphaFoldDB" id="A0A1F4ZD55"/>
<dbReference type="InterPro" id="IPR051404">
    <property type="entry name" value="TA_system_antitoxin"/>
</dbReference>
<reference evidence="2 3" key="1">
    <citation type="journal article" date="2016" name="Nat. Commun.">
        <title>Thousands of microbial genomes shed light on interconnected biogeochemical processes in an aquifer system.</title>
        <authorList>
            <person name="Anantharaman K."/>
            <person name="Brown C.T."/>
            <person name="Hug L.A."/>
            <person name="Sharon I."/>
            <person name="Castelle C.J."/>
            <person name="Probst A.J."/>
            <person name="Thomas B.C."/>
            <person name="Singh A."/>
            <person name="Wilkins M.J."/>
            <person name="Karaoz U."/>
            <person name="Brodie E.L."/>
            <person name="Williams K.H."/>
            <person name="Hubbard S.S."/>
            <person name="Banfield J.F."/>
        </authorList>
    </citation>
    <scope>NUCLEOTIDE SEQUENCE [LARGE SCALE GENOMIC DNA]</scope>
</reference>
<sequence length="81" mass="9054">MTKQKHKVLNYSTVFEEDPNGGYSVWVPDLPGCASQGESLDEAKKNIIEAIGLYLEEAPTEYFSPKYSSLNQFIIPIQVSV</sequence>
<dbReference type="InterPro" id="IPR035069">
    <property type="entry name" value="TTHA1013/TTHA0281-like"/>
</dbReference>
<dbReference type="SUPFAM" id="SSF143100">
    <property type="entry name" value="TTHA1013/TTHA0281-like"/>
    <property type="match status" value="1"/>
</dbReference>
<dbReference type="Pfam" id="PF15919">
    <property type="entry name" value="HicB_lk_antitox"/>
    <property type="match status" value="1"/>
</dbReference>
<accession>A0A1F4ZD55</accession>
<dbReference type="PANTHER" id="PTHR34504">
    <property type="entry name" value="ANTITOXIN HICB"/>
    <property type="match status" value="1"/>
</dbReference>
<feature type="domain" description="HicB-like antitoxin of toxin-antitoxin system" evidence="1">
    <location>
        <begin position="11"/>
        <end position="72"/>
    </location>
</feature>
<dbReference type="InterPro" id="IPR031807">
    <property type="entry name" value="HicB-like"/>
</dbReference>